<dbReference type="Gene3D" id="2.40.50.140">
    <property type="entry name" value="Nucleic acid-binding proteins"/>
    <property type="match status" value="1"/>
</dbReference>
<dbReference type="PANTHER" id="PTHR35537:SF1">
    <property type="entry name" value="DNA DAMAGE-INDUCED APOPTOSIS SUPPRESSOR PROTEIN"/>
    <property type="match status" value="1"/>
</dbReference>
<dbReference type="RefSeq" id="XP_072849601.1">
    <property type="nucleotide sequence ID" value="XM_072993500.1"/>
</dbReference>
<evidence type="ECO:0000256" key="3">
    <source>
        <dbReference type="ARBA" id="ARBA00022771"/>
    </source>
</evidence>
<proteinExistence type="inferred from homology"/>
<evidence type="ECO:0000256" key="1">
    <source>
        <dbReference type="ARBA" id="ARBA00005690"/>
    </source>
</evidence>
<accession>A0A6J0UT02</accession>
<dbReference type="RefSeq" id="XP_020663826.2">
    <property type="nucleotide sequence ID" value="XM_020808167.2"/>
</dbReference>
<comment type="similarity">
    <text evidence="1">Belongs to the replication factor A protein 1 family.</text>
</comment>
<feature type="region of interest" description="Disordered" evidence="6">
    <location>
        <begin position="929"/>
        <end position="948"/>
    </location>
</feature>
<dbReference type="Proteomes" id="UP001652642">
    <property type="component" value="Chromosome 3"/>
</dbReference>
<reference evidence="9 10" key="1">
    <citation type="submission" date="2025-05" db="UniProtKB">
        <authorList>
            <consortium name="RefSeq"/>
        </authorList>
    </citation>
    <scope>IDENTIFICATION</scope>
</reference>
<dbReference type="GO" id="GO:0005737">
    <property type="term" value="C:cytoplasm"/>
    <property type="evidence" value="ECO:0007669"/>
    <property type="project" value="TreeGrafter"/>
</dbReference>
<feature type="domain" description="Replication factor A C-terminal" evidence="7">
    <location>
        <begin position="8"/>
        <end position="106"/>
    </location>
</feature>
<feature type="compositionally biased region" description="Polar residues" evidence="6">
    <location>
        <begin position="929"/>
        <end position="942"/>
    </location>
</feature>
<dbReference type="InterPro" id="IPR013955">
    <property type="entry name" value="Rep_factor-A_C"/>
</dbReference>
<dbReference type="GO" id="GO:0008270">
    <property type="term" value="F:zinc ion binding"/>
    <property type="evidence" value="ECO:0007669"/>
    <property type="project" value="UniProtKB-KW"/>
</dbReference>
<protein>
    <submittedName>
        <fullName evidence="9 10">DNA damage-induced apoptosis suppressor protein isoform X1</fullName>
    </submittedName>
</protein>
<name>A0A6J0UT02_9SAUR</name>
<dbReference type="OrthoDB" id="9948238at2759"/>
<dbReference type="InterPro" id="IPR043522">
    <property type="entry name" value="DDIAS"/>
</dbReference>
<dbReference type="RefSeq" id="XP_072849599.1">
    <property type="nucleotide sequence ID" value="XM_072993498.1"/>
</dbReference>
<dbReference type="GO" id="GO:0003677">
    <property type="term" value="F:DNA binding"/>
    <property type="evidence" value="ECO:0007669"/>
    <property type="project" value="UniProtKB-KW"/>
</dbReference>
<sequence>MNGRHLLVASVISVQNANFVYPSCQNCFSKLLVDSKRYSCLKCGCTGDTEEANYRYRLSLEVADTQGVFEVTIFGSCLDVYFGVTAKDLQRYIEELNKETGEPSQDATQGVVFQAVETCFIGKKFVFAVKGFDRPDGTSSLQNNCQTDRYPKAFIACQMFVPDPALTGYTVIHYLQQHQCSHCKRGHAGFWPPDLFAAFDEPSRELSSLQGLGDLNAVLSSPAGGISYFWPQSFGLTCSSISSPIIADPNSSTTIYDKQKWEDNPVSTHGQLTYNSKDHNPIVTERNEEDDTKCHLFSTQWNHVKCESEIYSFLRGEDRRLVQTPLKLAERGSFCKIAMQHSYGLPNSGKSWPHSSLCPLASPSSHARSGENSQEVPDLWDELPSSESLNEFMAKIENSNTMLPAKANAGKRFPNSRIDELCEKLTPQPEIFSASFKTRQLEEMLQNLAEKVETCKEPVLPYYQSSLLPCHNNSKSHQEAFQSSSSTKGNKEQGCLSNQHPVLLPWCSPAGVRLSHSNGGCSSFKGRVDQDANSFTNHHTGCSLKSTSNCLEDSCLQIKKITAHNKDHDNLANSGGKEGPFYKLNQTTGLTNIQGESFRSASGERSSEICGEKRELLLKAHEYSLKVIQSGLVQDSSDCKEGSYSASADLFDNNSGTEVTGGKLNSSRAFLAQEGSVTRQHIRFEFIPNELEASWITSGHESSSCNMLTISDQKTSTPVSSLRPRSELSLMDSPDFIPYSQPTPLARPYTLQVSHPRGNEPILTELPLNKLSRLNVRCRRLRPPVENPLVKQLFSKFLKSQRSKTADPIILGTSAPHQSFISSSPFQELPAMAGEDWIPPSEKKWVQPLAFQKRLKRRSLGRNAYCQATEKPSLSENKISSKTPTSSSRLIRLEFSPKKQPVAEDKGGSLCRYKNDVCDGQLVGVNGLSLSPSSHPMSTIPNWSPELF</sequence>
<evidence type="ECO:0000313" key="12">
    <source>
        <dbReference type="RefSeq" id="XP_072849601.1"/>
    </source>
</evidence>
<dbReference type="CTD" id="220042"/>
<keyword evidence="8" id="KW-1185">Reference proteome</keyword>
<keyword evidence="5" id="KW-0238">DNA-binding</keyword>
<keyword evidence="4" id="KW-0862">Zinc</keyword>
<evidence type="ECO:0000256" key="2">
    <source>
        <dbReference type="ARBA" id="ARBA00022723"/>
    </source>
</evidence>
<evidence type="ECO:0000313" key="8">
    <source>
        <dbReference type="Proteomes" id="UP001652642"/>
    </source>
</evidence>
<evidence type="ECO:0000256" key="6">
    <source>
        <dbReference type="SAM" id="MobiDB-lite"/>
    </source>
</evidence>
<evidence type="ECO:0000256" key="4">
    <source>
        <dbReference type="ARBA" id="ARBA00022833"/>
    </source>
</evidence>
<keyword evidence="3" id="KW-0863">Zinc-finger</keyword>
<evidence type="ECO:0000313" key="11">
    <source>
        <dbReference type="RefSeq" id="XP_072849600.1"/>
    </source>
</evidence>
<dbReference type="Pfam" id="PF08646">
    <property type="entry name" value="Rep_fac-A_C"/>
    <property type="match status" value="1"/>
</dbReference>
<dbReference type="GeneID" id="110086909"/>
<gene>
    <name evidence="9 10 11 12" type="primary">DDIAS</name>
</gene>
<dbReference type="CDD" id="cd04476">
    <property type="entry name" value="RPA1_DBD_C"/>
    <property type="match status" value="1"/>
</dbReference>
<evidence type="ECO:0000313" key="10">
    <source>
        <dbReference type="RefSeq" id="XP_072849599.1"/>
    </source>
</evidence>
<evidence type="ECO:0000259" key="7">
    <source>
        <dbReference type="Pfam" id="PF08646"/>
    </source>
</evidence>
<evidence type="ECO:0000313" key="9">
    <source>
        <dbReference type="RefSeq" id="XP_020663826.2"/>
    </source>
</evidence>
<dbReference type="KEGG" id="pvt:110086909"/>
<keyword evidence="2" id="KW-0479">Metal-binding</keyword>
<evidence type="ECO:0000256" key="5">
    <source>
        <dbReference type="ARBA" id="ARBA00023125"/>
    </source>
</evidence>
<dbReference type="InterPro" id="IPR012340">
    <property type="entry name" value="NA-bd_OB-fold"/>
</dbReference>
<dbReference type="GO" id="GO:0005634">
    <property type="term" value="C:nucleus"/>
    <property type="evidence" value="ECO:0007669"/>
    <property type="project" value="TreeGrafter"/>
</dbReference>
<dbReference type="PANTHER" id="PTHR35537">
    <property type="entry name" value="DNA DAMAGE-INDUCIBLE APOPTOSIS SUPPRESSOR PROTEIN DDIAS"/>
    <property type="match status" value="1"/>
</dbReference>
<dbReference type="InterPro" id="IPR047192">
    <property type="entry name" value="Euk_RPA1_DBD_C"/>
</dbReference>
<organism evidence="8 9">
    <name type="scientific">Pogona vitticeps</name>
    <name type="common">central bearded dragon</name>
    <dbReference type="NCBI Taxonomy" id="103695"/>
    <lineage>
        <taxon>Eukaryota</taxon>
        <taxon>Metazoa</taxon>
        <taxon>Chordata</taxon>
        <taxon>Craniata</taxon>
        <taxon>Vertebrata</taxon>
        <taxon>Euteleostomi</taxon>
        <taxon>Lepidosauria</taxon>
        <taxon>Squamata</taxon>
        <taxon>Bifurcata</taxon>
        <taxon>Unidentata</taxon>
        <taxon>Episquamata</taxon>
        <taxon>Toxicofera</taxon>
        <taxon>Iguania</taxon>
        <taxon>Acrodonta</taxon>
        <taxon>Agamidae</taxon>
        <taxon>Amphibolurinae</taxon>
        <taxon>Pogona</taxon>
    </lineage>
</organism>
<dbReference type="SUPFAM" id="SSF50249">
    <property type="entry name" value="Nucleic acid-binding proteins"/>
    <property type="match status" value="1"/>
</dbReference>
<feature type="region of interest" description="Disordered" evidence="6">
    <location>
        <begin position="867"/>
        <end position="887"/>
    </location>
</feature>
<dbReference type="AlphaFoldDB" id="A0A6J0UT02"/>
<dbReference type="RefSeq" id="XP_072849600.1">
    <property type="nucleotide sequence ID" value="XM_072993499.1"/>
</dbReference>
<feature type="compositionally biased region" description="Polar residues" evidence="6">
    <location>
        <begin position="870"/>
        <end position="887"/>
    </location>
</feature>
<dbReference type="GO" id="GO:1902230">
    <property type="term" value="P:negative regulation of intrinsic apoptotic signaling pathway in response to DNA damage"/>
    <property type="evidence" value="ECO:0007669"/>
    <property type="project" value="InterPro"/>
</dbReference>